<sequence length="107" mass="11905">MVLLGWTTPEKKSQGVSNGENTTAAIPAAPEAINKSEEVEVAAEISRTRRKRSEISETTGDQETFQILPDTDAKNSMDPQEVEDDDYENDLVVLDENPEASKKRRLQ</sequence>
<dbReference type="EMBL" id="AMZH03020657">
    <property type="protein sequence ID" value="RRT38952.1"/>
    <property type="molecule type" value="Genomic_DNA"/>
</dbReference>
<proteinExistence type="predicted"/>
<feature type="compositionally biased region" description="Acidic residues" evidence="1">
    <location>
        <begin position="80"/>
        <end position="89"/>
    </location>
</feature>
<evidence type="ECO:0000256" key="1">
    <source>
        <dbReference type="SAM" id="MobiDB-lite"/>
    </source>
</evidence>
<feature type="region of interest" description="Disordered" evidence="1">
    <location>
        <begin position="37"/>
        <end position="107"/>
    </location>
</feature>
<dbReference type="AlphaFoldDB" id="A0A426XHM5"/>
<reference evidence="2 3" key="1">
    <citation type="journal article" date="2014" name="Agronomy (Basel)">
        <title>A Draft Genome Sequence for Ensete ventricosum, the Drought-Tolerant Tree Against Hunger.</title>
        <authorList>
            <person name="Harrison J."/>
            <person name="Moore K.A."/>
            <person name="Paszkiewicz K."/>
            <person name="Jones T."/>
            <person name="Grant M."/>
            <person name="Ambacheew D."/>
            <person name="Muzemil S."/>
            <person name="Studholme D.J."/>
        </authorList>
    </citation>
    <scope>NUCLEOTIDE SEQUENCE [LARGE SCALE GENOMIC DNA]</scope>
</reference>
<dbReference type="Proteomes" id="UP000287651">
    <property type="component" value="Unassembled WGS sequence"/>
</dbReference>
<comment type="caution">
    <text evidence="2">The sequence shown here is derived from an EMBL/GenBank/DDBJ whole genome shotgun (WGS) entry which is preliminary data.</text>
</comment>
<protein>
    <submittedName>
        <fullName evidence="2">Uncharacterized protein</fullName>
    </submittedName>
</protein>
<evidence type="ECO:0000313" key="3">
    <source>
        <dbReference type="Proteomes" id="UP000287651"/>
    </source>
</evidence>
<gene>
    <name evidence="2" type="ORF">B296_00055862</name>
</gene>
<organism evidence="2 3">
    <name type="scientific">Ensete ventricosum</name>
    <name type="common">Abyssinian banana</name>
    <name type="synonym">Musa ensete</name>
    <dbReference type="NCBI Taxonomy" id="4639"/>
    <lineage>
        <taxon>Eukaryota</taxon>
        <taxon>Viridiplantae</taxon>
        <taxon>Streptophyta</taxon>
        <taxon>Embryophyta</taxon>
        <taxon>Tracheophyta</taxon>
        <taxon>Spermatophyta</taxon>
        <taxon>Magnoliopsida</taxon>
        <taxon>Liliopsida</taxon>
        <taxon>Zingiberales</taxon>
        <taxon>Musaceae</taxon>
        <taxon>Ensete</taxon>
    </lineage>
</organism>
<evidence type="ECO:0000313" key="2">
    <source>
        <dbReference type="EMBL" id="RRT38952.1"/>
    </source>
</evidence>
<feature type="compositionally biased region" description="Polar residues" evidence="1">
    <location>
        <begin position="56"/>
        <end position="65"/>
    </location>
</feature>
<name>A0A426XHM5_ENSVE</name>
<feature type="region of interest" description="Disordered" evidence="1">
    <location>
        <begin position="1"/>
        <end position="24"/>
    </location>
</feature>
<accession>A0A426XHM5</accession>